<proteinExistence type="predicted"/>
<evidence type="ECO:0000313" key="2">
    <source>
        <dbReference type="Proteomes" id="UP001162501"/>
    </source>
</evidence>
<reference evidence="1" key="1">
    <citation type="submission" date="2023-05" db="EMBL/GenBank/DDBJ databases">
        <authorList>
            <consortium name="ELIXIR-Norway"/>
        </authorList>
    </citation>
    <scope>NUCLEOTIDE SEQUENCE</scope>
</reference>
<gene>
    <name evidence="1" type="ORF">MRATA1EN22A_LOCUS13869</name>
</gene>
<protein>
    <submittedName>
        <fullName evidence="1">Uncharacterized protein</fullName>
    </submittedName>
</protein>
<dbReference type="Proteomes" id="UP001162501">
    <property type="component" value="Chromosome 24"/>
</dbReference>
<organism evidence="1 2">
    <name type="scientific">Rangifer tarandus platyrhynchus</name>
    <name type="common">Svalbard reindeer</name>
    <dbReference type="NCBI Taxonomy" id="3082113"/>
    <lineage>
        <taxon>Eukaryota</taxon>
        <taxon>Metazoa</taxon>
        <taxon>Chordata</taxon>
        <taxon>Craniata</taxon>
        <taxon>Vertebrata</taxon>
        <taxon>Euteleostomi</taxon>
        <taxon>Mammalia</taxon>
        <taxon>Eutheria</taxon>
        <taxon>Laurasiatheria</taxon>
        <taxon>Artiodactyla</taxon>
        <taxon>Ruminantia</taxon>
        <taxon>Pecora</taxon>
        <taxon>Cervidae</taxon>
        <taxon>Odocoileinae</taxon>
        <taxon>Rangifer</taxon>
    </lineage>
</organism>
<dbReference type="EMBL" id="OX596108">
    <property type="protein sequence ID" value="CAN0221545.1"/>
    <property type="molecule type" value="Genomic_DNA"/>
</dbReference>
<evidence type="ECO:0000313" key="1">
    <source>
        <dbReference type="EMBL" id="CAN0221545.1"/>
    </source>
</evidence>
<accession>A0AC59Z4E1</accession>
<sequence length="154" mass="17285">MLGSASVDQQDRYEHLRRKGMPVDQRSLIQEEEGSNAGSTDMPDLKVTGTDKLSELVPLDLSNGPLPDIDEKVIDRSRPFTMSPSRGISSDRRNRSRNEAGKFRTRDGLKEISAFERQDEMDKTGFCSPKSSDWLVIKPGPRSPSNYTRLTEAL</sequence>
<name>A0AC59Z4E1_RANTA</name>
<reference evidence="1" key="2">
    <citation type="submission" date="2025-03" db="EMBL/GenBank/DDBJ databases">
        <authorList>
            <consortium name="ELIXIR-Norway"/>
            <consortium name="Elixir Norway"/>
        </authorList>
    </citation>
    <scope>NUCLEOTIDE SEQUENCE</scope>
</reference>